<dbReference type="InterPro" id="IPR027304">
    <property type="entry name" value="Trigger_fact/SurA_dom_sf"/>
</dbReference>
<keyword evidence="5 14" id="KW-0812">Transmembrane</keyword>
<comment type="similarity">
    <text evidence="11">Belongs to the PpiD chaperone family.</text>
</comment>
<evidence type="ECO:0000256" key="8">
    <source>
        <dbReference type="ARBA" id="ARBA00023186"/>
    </source>
</evidence>
<evidence type="ECO:0000259" key="15">
    <source>
        <dbReference type="Pfam" id="PF13145"/>
    </source>
</evidence>
<evidence type="ECO:0000256" key="2">
    <source>
        <dbReference type="ARBA" id="ARBA00018370"/>
    </source>
</evidence>
<evidence type="ECO:0000256" key="11">
    <source>
        <dbReference type="ARBA" id="ARBA00038408"/>
    </source>
</evidence>
<evidence type="ECO:0000256" key="12">
    <source>
        <dbReference type="ARBA" id="ARBA00040743"/>
    </source>
</evidence>
<gene>
    <name evidence="16" type="ORF">AQ619_08955</name>
</gene>
<evidence type="ECO:0000256" key="13">
    <source>
        <dbReference type="ARBA" id="ARBA00042775"/>
    </source>
</evidence>
<proteinExistence type="inferred from homology"/>
<sequence>MLAGFRTFAKSPFAVILFGLLIVSFAVFGISDVFKGPRLSGVVAAGSRSVSAADFKTRYENYRKGTERQSGETLTADQAVERGIDRQILQEIALQESMSEVIRKFGIQPSDKLVGNVVREQMSNLHPNQRPFDPITGKFDPKMYEALLRENGMTPDSYQASISDEIAQTHVFTGVANGLHAPRIYAALQAAYGLESRDLAAFAINPATVERPGNPTDAQLTAFMKQNAERLTRPESRVLSIMRVSAQALEPSVTINPADVQKTFDFRKETLATPETRSLVQIVAPDAKAAGVIAQRLAKGDQPAVVASAFGQKPVILNDKPKSALPDRKVADAAFSLAAGQVSAPITGSLGISVVKVTKVTPGAVPSLESVRSQIEAELRVQGAQAKAYEQTQTYQDAHDAGSDLIAAASKAGAMVMTSAPITAQGTDQTGQPIPGLTPDILKTAFDLSSGGESELVEIGKGEYYAVKVEKVIPAALPALADIRPQLAQVWLQNEMTNRLQAKAESLAARVKKGESLEAVAAAAGSRVQRVPGISRENAQQHQGLGRDLLLATFAAKPGEVFSSRAGQMAFVVAKLEAVRSGKIADMARISQTIRPQVDSGLMRDLGEAARLGAQASLKTKTNLTLARQAIGVDTDALAKAEAAKSGKAQK</sequence>
<evidence type="ECO:0000256" key="5">
    <source>
        <dbReference type="ARBA" id="ARBA00022692"/>
    </source>
</evidence>
<dbReference type="OrthoDB" id="9768393at2"/>
<keyword evidence="4" id="KW-0997">Cell inner membrane</keyword>
<comment type="subcellular location">
    <subcellularLocation>
        <location evidence="1">Cell inner membrane</location>
        <topology evidence="1">Single-pass type II membrane protein</topology>
        <orientation evidence="1">Periplasmic side</orientation>
    </subcellularLocation>
</comment>
<accession>A0A0P0NZ69</accession>
<dbReference type="AlphaFoldDB" id="A0A0P0NZ69"/>
<evidence type="ECO:0000256" key="9">
    <source>
        <dbReference type="ARBA" id="ARBA00030642"/>
    </source>
</evidence>
<evidence type="ECO:0000313" key="17">
    <source>
        <dbReference type="Proteomes" id="UP000056905"/>
    </source>
</evidence>
<keyword evidence="17" id="KW-1185">Reference proteome</keyword>
<evidence type="ECO:0000313" key="16">
    <source>
        <dbReference type="EMBL" id="ALL13467.1"/>
    </source>
</evidence>
<keyword evidence="7 14" id="KW-0472">Membrane</keyword>
<feature type="domain" description="PpiC" evidence="15">
    <location>
        <begin position="256"/>
        <end position="372"/>
    </location>
</feature>
<protein>
    <recommendedName>
        <fullName evidence="2">Parvulin-like PPIase</fullName>
    </recommendedName>
    <alternativeName>
        <fullName evidence="9">Peptidyl-prolyl cis-trans isomerase plp</fullName>
    </alternativeName>
    <alternativeName>
        <fullName evidence="12">Periplasmic chaperone PpiD</fullName>
    </alternativeName>
    <alternativeName>
        <fullName evidence="13">Periplasmic folding chaperone</fullName>
    </alternativeName>
    <alternativeName>
        <fullName evidence="10">Rotamase plp</fullName>
    </alternativeName>
</protein>
<dbReference type="InterPro" id="IPR046357">
    <property type="entry name" value="PPIase_dom_sf"/>
</dbReference>
<feature type="domain" description="PpiC" evidence="15">
    <location>
        <begin position="397"/>
        <end position="485"/>
    </location>
</feature>
<evidence type="ECO:0000256" key="14">
    <source>
        <dbReference type="SAM" id="Phobius"/>
    </source>
</evidence>
<dbReference type="PANTHER" id="PTHR47529:SF1">
    <property type="entry name" value="PERIPLASMIC CHAPERONE PPID"/>
    <property type="match status" value="1"/>
</dbReference>
<dbReference type="Gene3D" id="3.10.50.40">
    <property type="match status" value="1"/>
</dbReference>
<evidence type="ECO:0000256" key="1">
    <source>
        <dbReference type="ARBA" id="ARBA00004382"/>
    </source>
</evidence>
<dbReference type="RefSeq" id="WP_062146493.1">
    <property type="nucleotide sequence ID" value="NZ_CP013002.1"/>
</dbReference>
<keyword evidence="3" id="KW-1003">Cell membrane</keyword>
<name>A0A0P0NZ69_9CAUL</name>
<evidence type="ECO:0000256" key="3">
    <source>
        <dbReference type="ARBA" id="ARBA00022475"/>
    </source>
</evidence>
<dbReference type="PANTHER" id="PTHR47529">
    <property type="entry name" value="PEPTIDYL-PROLYL CIS-TRANS ISOMERASE D"/>
    <property type="match status" value="1"/>
</dbReference>
<keyword evidence="8" id="KW-0143">Chaperone</keyword>
<dbReference type="InterPro" id="IPR000297">
    <property type="entry name" value="PPIase_PpiC"/>
</dbReference>
<dbReference type="STRING" id="69395.AQ619_08955"/>
<evidence type="ECO:0000256" key="10">
    <source>
        <dbReference type="ARBA" id="ARBA00031484"/>
    </source>
</evidence>
<dbReference type="KEGG" id="chq:AQ619_08955"/>
<evidence type="ECO:0000256" key="4">
    <source>
        <dbReference type="ARBA" id="ARBA00022519"/>
    </source>
</evidence>
<dbReference type="EMBL" id="CP013002">
    <property type="protein sequence ID" value="ALL13467.1"/>
    <property type="molecule type" value="Genomic_DNA"/>
</dbReference>
<evidence type="ECO:0000256" key="6">
    <source>
        <dbReference type="ARBA" id="ARBA00022989"/>
    </source>
</evidence>
<dbReference type="GO" id="GO:0003755">
    <property type="term" value="F:peptidyl-prolyl cis-trans isomerase activity"/>
    <property type="evidence" value="ECO:0007669"/>
    <property type="project" value="InterPro"/>
</dbReference>
<dbReference type="Pfam" id="PF13624">
    <property type="entry name" value="SurA_N_3"/>
    <property type="match status" value="1"/>
</dbReference>
<organism evidence="16 17">
    <name type="scientific">Caulobacter henricii</name>
    <dbReference type="NCBI Taxonomy" id="69395"/>
    <lineage>
        <taxon>Bacteria</taxon>
        <taxon>Pseudomonadati</taxon>
        <taxon>Pseudomonadota</taxon>
        <taxon>Alphaproteobacteria</taxon>
        <taxon>Caulobacterales</taxon>
        <taxon>Caulobacteraceae</taxon>
        <taxon>Caulobacter</taxon>
    </lineage>
</organism>
<reference evidence="16 17" key="1">
    <citation type="submission" date="2015-10" db="EMBL/GenBank/DDBJ databases">
        <title>Conservation of the essential genome among Caulobacter and Brevundimonas species.</title>
        <authorList>
            <person name="Scott D."/>
            <person name="Ely B."/>
        </authorList>
    </citation>
    <scope>NUCLEOTIDE SEQUENCE [LARGE SCALE GENOMIC DNA]</scope>
    <source>
        <strain evidence="16 17">CB4</strain>
    </source>
</reference>
<dbReference type="InterPro" id="IPR052029">
    <property type="entry name" value="PpiD_chaperone"/>
</dbReference>
<evidence type="ECO:0000256" key="7">
    <source>
        <dbReference type="ARBA" id="ARBA00023136"/>
    </source>
</evidence>
<feature type="transmembrane region" description="Helical" evidence="14">
    <location>
        <begin position="12"/>
        <end position="30"/>
    </location>
</feature>
<dbReference type="GO" id="GO:0005886">
    <property type="term" value="C:plasma membrane"/>
    <property type="evidence" value="ECO:0007669"/>
    <property type="project" value="UniProtKB-SubCell"/>
</dbReference>
<dbReference type="Pfam" id="PF13145">
    <property type="entry name" value="Rotamase_2"/>
    <property type="match status" value="2"/>
</dbReference>
<dbReference type="Proteomes" id="UP000056905">
    <property type="component" value="Chromosome"/>
</dbReference>
<keyword evidence="6 14" id="KW-1133">Transmembrane helix</keyword>
<dbReference type="SUPFAM" id="SSF109998">
    <property type="entry name" value="Triger factor/SurA peptide-binding domain-like"/>
    <property type="match status" value="1"/>
</dbReference>